<evidence type="ECO:0000256" key="2">
    <source>
        <dbReference type="ARBA" id="ARBA00023163"/>
    </source>
</evidence>
<name>A0AAV6KV85_9ERIC</name>
<dbReference type="EMBL" id="JACTNZ010000003">
    <property type="protein sequence ID" value="KAG5556047.1"/>
    <property type="molecule type" value="Genomic_DNA"/>
</dbReference>
<evidence type="ECO:0000256" key="3">
    <source>
        <dbReference type="PROSITE-ProRule" id="PRU01191"/>
    </source>
</evidence>
<comment type="similarity">
    <text evidence="3">Belongs to the GRAS family.</text>
</comment>
<keyword evidence="6" id="KW-1185">Reference proteome</keyword>
<evidence type="ECO:0000256" key="4">
    <source>
        <dbReference type="SAM" id="MobiDB-lite"/>
    </source>
</evidence>
<feature type="region of interest" description="Leucine repeat II (LRII)" evidence="3">
    <location>
        <begin position="382"/>
        <end position="414"/>
    </location>
</feature>
<comment type="caution">
    <text evidence="3">Lacks conserved residue(s) required for the propagation of feature annotation.</text>
</comment>
<feature type="region of interest" description="PFYRE" evidence="3">
    <location>
        <begin position="423"/>
        <end position="514"/>
    </location>
</feature>
<organism evidence="5 6">
    <name type="scientific">Rhododendron griersonianum</name>
    <dbReference type="NCBI Taxonomy" id="479676"/>
    <lineage>
        <taxon>Eukaryota</taxon>
        <taxon>Viridiplantae</taxon>
        <taxon>Streptophyta</taxon>
        <taxon>Embryophyta</taxon>
        <taxon>Tracheophyta</taxon>
        <taxon>Spermatophyta</taxon>
        <taxon>Magnoliopsida</taxon>
        <taxon>eudicotyledons</taxon>
        <taxon>Gunneridae</taxon>
        <taxon>Pentapetalae</taxon>
        <taxon>asterids</taxon>
        <taxon>Ericales</taxon>
        <taxon>Ericaceae</taxon>
        <taxon>Ericoideae</taxon>
        <taxon>Rhodoreae</taxon>
        <taxon>Rhododendron</taxon>
    </lineage>
</organism>
<dbReference type="InterPro" id="IPR005202">
    <property type="entry name" value="TF_GRAS"/>
</dbReference>
<dbReference type="Proteomes" id="UP000823749">
    <property type="component" value="Chromosome 3"/>
</dbReference>
<evidence type="ECO:0000313" key="5">
    <source>
        <dbReference type="EMBL" id="KAG5556047.1"/>
    </source>
</evidence>
<keyword evidence="2" id="KW-0804">Transcription</keyword>
<gene>
    <name evidence="5" type="ORF">RHGRI_006616</name>
</gene>
<comment type="caution">
    <text evidence="5">The sequence shown here is derived from an EMBL/GenBank/DDBJ whole genome shotgun (WGS) entry which is preliminary data.</text>
</comment>
<feature type="short sequence motif" description="LXXLL motif" evidence="3">
    <location>
        <begin position="431"/>
        <end position="435"/>
    </location>
</feature>
<protein>
    <recommendedName>
        <fullName evidence="7">Scarecrow-like protein 4</fullName>
    </recommendedName>
</protein>
<proteinExistence type="inferred from homology"/>
<feature type="region of interest" description="SAW" evidence="3">
    <location>
        <begin position="517"/>
        <end position="595"/>
    </location>
</feature>
<accession>A0AAV6KV85</accession>
<evidence type="ECO:0000256" key="1">
    <source>
        <dbReference type="ARBA" id="ARBA00023015"/>
    </source>
</evidence>
<evidence type="ECO:0000313" key="6">
    <source>
        <dbReference type="Proteomes" id="UP000823749"/>
    </source>
</evidence>
<dbReference type="PROSITE" id="PS50985">
    <property type="entry name" value="GRAS"/>
    <property type="match status" value="1"/>
</dbReference>
<evidence type="ECO:0008006" key="7">
    <source>
        <dbReference type="Google" id="ProtNLM"/>
    </source>
</evidence>
<dbReference type="Pfam" id="PF03514">
    <property type="entry name" value="GRAS"/>
    <property type="match status" value="1"/>
</dbReference>
<dbReference type="PANTHER" id="PTHR31636">
    <property type="entry name" value="OSJNBA0084A10.13 PROTEIN-RELATED"/>
    <property type="match status" value="1"/>
</dbReference>
<feature type="region of interest" description="Disordered" evidence="4">
    <location>
        <begin position="18"/>
        <end position="45"/>
    </location>
</feature>
<keyword evidence="1" id="KW-0805">Transcription regulation</keyword>
<reference evidence="5" key="1">
    <citation type="submission" date="2020-08" db="EMBL/GenBank/DDBJ databases">
        <title>Plant Genome Project.</title>
        <authorList>
            <person name="Zhang R.-G."/>
        </authorList>
    </citation>
    <scope>NUCLEOTIDE SEQUENCE</scope>
    <source>
        <strain evidence="5">WSP0</strain>
        <tissue evidence="5">Leaf</tissue>
    </source>
</reference>
<dbReference type="AlphaFoldDB" id="A0AAV6KV85"/>
<feature type="short sequence motif" description="VHIID" evidence="3">
    <location>
        <begin position="331"/>
        <end position="335"/>
    </location>
</feature>
<sequence>MAYMCTDSGNLMAIAQQVIKQKQQQEQQHHHHHQQHEQQHQQPAAVTGLSPFCLSPWTTANAPATLPYGLPDPFHDGAADGPDPVSGFHFPALDHHHHHSAAAVGFRFSDYVVGGGGSGGEYDSDEWMESLIGGDSSEFSLYSSDPFSACQSRLSIASSPPPPPPPSDLNRVIFPESTIPWVPSSPQKPKNDVVVPAAASSSSQHSSTPLFTALLECAQLVESDPEKASKSLGTLRESVNRRGGPNERVVYYFAEALHNRLSDAESSGEEENKEILKMPRKISEPATAPSTSGEELTLCYKVLNDACPYSKFAHLTANQAILESTQTAKRIHIVDFGIVQGVQWSALLQALATRPDGKPDLIRISGIPAKILGKSPSAALHATGKRLSDFAKLLGLNFEFEPVLTPIQELNGSNFRVDPDEVLAVNFMLQLYNLLDEPEVGVETALGLAKSLNPTIVTLGEYEASLNRVGFATRVKNALVYYSAIFESIGQNLSGDSPEREQVERLLLGRRITAVVGPGAGRRRERTEDTEQWKVLMESAGFESVPVSHYARSQADILLSDYDYSPLFSLVQSEPGIAIFHQYGNNDDLKTKLSLRRRILLKLEKLRSPKDILLKETYYVHGRMLVDGSANPTEYTSYTAIAEARKLMKQANMLLAELQENQMRLKPICSIFINTIIPQEPLEIGEVEETFIASSLENEFCREKSLPTSDLAFLLQWSEFGEELVVLKEVVMAGLVWSCANLLLGNRASSGGSEEGLLFGGRMEVGRRIAVKARADMRECRPFVGWCCADEMFWW</sequence>